<evidence type="ECO:0000256" key="3">
    <source>
        <dbReference type="ARBA" id="ARBA00023082"/>
    </source>
</evidence>
<evidence type="ECO:0000256" key="2">
    <source>
        <dbReference type="ARBA" id="ARBA00023015"/>
    </source>
</evidence>
<dbReference type="InterPro" id="IPR013249">
    <property type="entry name" value="RNA_pol_sigma70_r4_t2"/>
</dbReference>
<dbReference type="Pfam" id="PF08281">
    <property type="entry name" value="Sigma70_r4_2"/>
    <property type="match status" value="1"/>
</dbReference>
<keyword evidence="4" id="KW-0238">DNA-binding</keyword>
<dbReference type="SUPFAM" id="SSF88946">
    <property type="entry name" value="Sigma2 domain of RNA polymerase sigma factors"/>
    <property type="match status" value="1"/>
</dbReference>
<dbReference type="Pfam" id="PF04542">
    <property type="entry name" value="Sigma70_r2"/>
    <property type="match status" value="1"/>
</dbReference>
<evidence type="ECO:0000256" key="5">
    <source>
        <dbReference type="ARBA" id="ARBA00023163"/>
    </source>
</evidence>
<dbReference type="Proteomes" id="UP001589890">
    <property type="component" value="Unassembled WGS sequence"/>
</dbReference>
<accession>A0ABV6QR68</accession>
<dbReference type="InterPro" id="IPR013324">
    <property type="entry name" value="RNA_pol_sigma_r3/r4-like"/>
</dbReference>
<protein>
    <submittedName>
        <fullName evidence="8">RNA polymerase sigma factor</fullName>
    </submittedName>
</protein>
<comment type="similarity">
    <text evidence="1">Belongs to the sigma-70 factor family. ECF subfamily.</text>
</comment>
<dbReference type="PANTHER" id="PTHR43133">
    <property type="entry name" value="RNA POLYMERASE ECF-TYPE SIGMA FACTO"/>
    <property type="match status" value="1"/>
</dbReference>
<dbReference type="EMBL" id="JBHLTC010000030">
    <property type="protein sequence ID" value="MFC0627132.1"/>
    <property type="molecule type" value="Genomic_DNA"/>
</dbReference>
<dbReference type="RefSeq" id="WP_380051454.1">
    <property type="nucleotide sequence ID" value="NZ_JBHLTC010000030.1"/>
</dbReference>
<evidence type="ECO:0000259" key="6">
    <source>
        <dbReference type="Pfam" id="PF04542"/>
    </source>
</evidence>
<dbReference type="InterPro" id="IPR039425">
    <property type="entry name" value="RNA_pol_sigma-70-like"/>
</dbReference>
<dbReference type="NCBIfam" id="TIGR02937">
    <property type="entry name" value="sigma70-ECF"/>
    <property type="match status" value="1"/>
</dbReference>
<sequence length="189" mass="21569">MRSADPPDERRTRFEQLYAANHDPVLTYLLRRTSSRDDAADVLAETFLTAWRRLDDVPEDEQARPWLYGVARRSLANHRRGEGRRTALADRLRGELAKAGALTPDRAISSTAAEAFEELPERDRELLALVAWEGLDTAEVAVVLGCSRNAVRIRLHRARARFERLLHARTNQQQRRAEGFTPAMKEVSR</sequence>
<keyword evidence="3" id="KW-0731">Sigma factor</keyword>
<keyword evidence="9" id="KW-1185">Reference proteome</keyword>
<feature type="domain" description="RNA polymerase sigma-70 region 2" evidence="6">
    <location>
        <begin position="17"/>
        <end position="84"/>
    </location>
</feature>
<dbReference type="Gene3D" id="1.10.10.10">
    <property type="entry name" value="Winged helix-like DNA-binding domain superfamily/Winged helix DNA-binding domain"/>
    <property type="match status" value="1"/>
</dbReference>
<dbReference type="InterPro" id="IPR014284">
    <property type="entry name" value="RNA_pol_sigma-70_dom"/>
</dbReference>
<feature type="domain" description="RNA polymerase sigma factor 70 region 4 type 2" evidence="7">
    <location>
        <begin position="114"/>
        <end position="161"/>
    </location>
</feature>
<dbReference type="SUPFAM" id="SSF88659">
    <property type="entry name" value="Sigma3 and sigma4 domains of RNA polymerase sigma factors"/>
    <property type="match status" value="1"/>
</dbReference>
<organism evidence="8 9">
    <name type="scientific">Kribbella deserti</name>
    <dbReference type="NCBI Taxonomy" id="1926257"/>
    <lineage>
        <taxon>Bacteria</taxon>
        <taxon>Bacillati</taxon>
        <taxon>Actinomycetota</taxon>
        <taxon>Actinomycetes</taxon>
        <taxon>Propionibacteriales</taxon>
        <taxon>Kribbellaceae</taxon>
        <taxon>Kribbella</taxon>
    </lineage>
</organism>
<evidence type="ECO:0000313" key="8">
    <source>
        <dbReference type="EMBL" id="MFC0627132.1"/>
    </source>
</evidence>
<dbReference type="CDD" id="cd06171">
    <property type="entry name" value="Sigma70_r4"/>
    <property type="match status" value="1"/>
</dbReference>
<keyword evidence="2" id="KW-0805">Transcription regulation</keyword>
<evidence type="ECO:0000313" key="9">
    <source>
        <dbReference type="Proteomes" id="UP001589890"/>
    </source>
</evidence>
<comment type="caution">
    <text evidence="8">The sequence shown here is derived from an EMBL/GenBank/DDBJ whole genome shotgun (WGS) entry which is preliminary data.</text>
</comment>
<evidence type="ECO:0000256" key="4">
    <source>
        <dbReference type="ARBA" id="ARBA00023125"/>
    </source>
</evidence>
<evidence type="ECO:0000259" key="7">
    <source>
        <dbReference type="Pfam" id="PF08281"/>
    </source>
</evidence>
<dbReference type="InterPro" id="IPR036388">
    <property type="entry name" value="WH-like_DNA-bd_sf"/>
</dbReference>
<name>A0ABV6QR68_9ACTN</name>
<keyword evidence="5" id="KW-0804">Transcription</keyword>
<proteinExistence type="inferred from homology"/>
<evidence type="ECO:0000256" key="1">
    <source>
        <dbReference type="ARBA" id="ARBA00010641"/>
    </source>
</evidence>
<dbReference type="InterPro" id="IPR013325">
    <property type="entry name" value="RNA_pol_sigma_r2"/>
</dbReference>
<gene>
    <name evidence="8" type="ORF">ACFFGN_23865</name>
</gene>
<reference evidence="8 9" key="1">
    <citation type="submission" date="2024-09" db="EMBL/GenBank/DDBJ databases">
        <authorList>
            <person name="Sun Q."/>
            <person name="Mori K."/>
        </authorList>
    </citation>
    <scope>NUCLEOTIDE SEQUENCE [LARGE SCALE GENOMIC DNA]</scope>
    <source>
        <strain evidence="8 9">CGMCC 1.15906</strain>
    </source>
</reference>
<dbReference type="Gene3D" id="1.10.1740.10">
    <property type="match status" value="1"/>
</dbReference>
<dbReference type="PANTHER" id="PTHR43133:SF8">
    <property type="entry name" value="RNA POLYMERASE SIGMA FACTOR HI_1459-RELATED"/>
    <property type="match status" value="1"/>
</dbReference>
<dbReference type="InterPro" id="IPR007627">
    <property type="entry name" value="RNA_pol_sigma70_r2"/>
</dbReference>